<keyword evidence="1" id="KW-0812">Transmembrane</keyword>
<dbReference type="GeneID" id="35594153"/>
<proteinExistence type="predicted"/>
<keyword evidence="1" id="KW-1133">Transmembrane helix</keyword>
<dbReference type="AlphaFoldDB" id="A0A2I8VNC3"/>
<dbReference type="InterPro" id="IPR018649">
    <property type="entry name" value="SHOCT"/>
</dbReference>
<accession>A0A2I8VNC3</accession>
<keyword evidence="4" id="KW-1185">Reference proteome</keyword>
<protein>
    <recommendedName>
        <fullName evidence="2">SHOCT domain-containing protein</fullName>
    </recommendedName>
</protein>
<dbReference type="RefSeq" id="WP_103427100.1">
    <property type="nucleotide sequence ID" value="NZ_CP026309.1"/>
</dbReference>
<dbReference type="Pfam" id="PF09851">
    <property type="entry name" value="SHOCT"/>
    <property type="match status" value="1"/>
</dbReference>
<evidence type="ECO:0000313" key="3">
    <source>
        <dbReference type="EMBL" id="AUV83411.1"/>
    </source>
</evidence>
<evidence type="ECO:0000313" key="4">
    <source>
        <dbReference type="Proteomes" id="UP000236584"/>
    </source>
</evidence>
<name>A0A2I8VNC3_9EURY</name>
<dbReference type="OrthoDB" id="53394at2157"/>
<reference evidence="3 4" key="1">
    <citation type="submission" date="2018-01" db="EMBL/GenBank/DDBJ databases">
        <title>Complete genome sequence of Salinigranum rubrum GX10T, an extremely halophilic archaeon isolated from a marine solar saltern.</title>
        <authorList>
            <person name="Han S."/>
        </authorList>
    </citation>
    <scope>NUCLEOTIDE SEQUENCE [LARGE SCALE GENOMIC DNA]</scope>
    <source>
        <strain evidence="3 4">GX10</strain>
    </source>
</reference>
<feature type="domain" description="SHOCT" evidence="2">
    <location>
        <begin position="86"/>
        <end position="112"/>
    </location>
</feature>
<dbReference type="KEGG" id="srub:C2R22_18635"/>
<evidence type="ECO:0000256" key="1">
    <source>
        <dbReference type="SAM" id="Phobius"/>
    </source>
</evidence>
<keyword evidence="1" id="KW-0472">Membrane</keyword>
<organism evidence="3 4">
    <name type="scientific">Salinigranum rubrum</name>
    <dbReference type="NCBI Taxonomy" id="755307"/>
    <lineage>
        <taxon>Archaea</taxon>
        <taxon>Methanobacteriati</taxon>
        <taxon>Methanobacteriota</taxon>
        <taxon>Stenosarchaea group</taxon>
        <taxon>Halobacteria</taxon>
        <taxon>Halobacteriales</taxon>
        <taxon>Haloferacaceae</taxon>
        <taxon>Salinigranum</taxon>
    </lineage>
</organism>
<feature type="transmembrane region" description="Helical" evidence="1">
    <location>
        <begin position="51"/>
        <end position="72"/>
    </location>
</feature>
<gene>
    <name evidence="3" type="ORF">C2R22_18635</name>
</gene>
<sequence>MNTFAVLLQWGPHRGPHPGPHAPMGPTGGAGAGAGAGMPWGAGAWGMGGGLFAGLVALLLLAILVVGAVYLLSTARRETESDGDTDALAVLKRRYARGEIDDEEFERRRGRLDGGTV</sequence>
<evidence type="ECO:0000259" key="2">
    <source>
        <dbReference type="Pfam" id="PF09851"/>
    </source>
</evidence>
<dbReference type="EMBL" id="CP026309">
    <property type="protein sequence ID" value="AUV83411.1"/>
    <property type="molecule type" value="Genomic_DNA"/>
</dbReference>
<dbReference type="Proteomes" id="UP000236584">
    <property type="component" value="Chromosome"/>
</dbReference>